<reference evidence="1 2" key="1">
    <citation type="journal article" date="2011" name="Science">
        <title>The ecoresponsive genome of Daphnia pulex.</title>
        <authorList>
            <person name="Colbourne J.K."/>
            <person name="Pfrender M.E."/>
            <person name="Gilbert D."/>
            <person name="Thomas W.K."/>
            <person name="Tucker A."/>
            <person name="Oakley T.H."/>
            <person name="Tokishita S."/>
            <person name="Aerts A."/>
            <person name="Arnold G.J."/>
            <person name="Basu M.K."/>
            <person name="Bauer D.J."/>
            <person name="Caceres C.E."/>
            <person name="Carmel L."/>
            <person name="Casola C."/>
            <person name="Choi J.H."/>
            <person name="Detter J.C."/>
            <person name="Dong Q."/>
            <person name="Dusheyko S."/>
            <person name="Eads B.D."/>
            <person name="Frohlich T."/>
            <person name="Geiler-Samerotte K.A."/>
            <person name="Gerlach D."/>
            <person name="Hatcher P."/>
            <person name="Jogdeo S."/>
            <person name="Krijgsveld J."/>
            <person name="Kriventseva E.V."/>
            <person name="Kultz D."/>
            <person name="Laforsch C."/>
            <person name="Lindquist E."/>
            <person name="Lopez J."/>
            <person name="Manak J.R."/>
            <person name="Muller J."/>
            <person name="Pangilinan J."/>
            <person name="Patwardhan R.P."/>
            <person name="Pitluck S."/>
            <person name="Pritham E.J."/>
            <person name="Rechtsteiner A."/>
            <person name="Rho M."/>
            <person name="Rogozin I.B."/>
            <person name="Sakarya O."/>
            <person name="Salamov A."/>
            <person name="Schaack S."/>
            <person name="Shapiro H."/>
            <person name="Shiga Y."/>
            <person name="Skalitzky C."/>
            <person name="Smith Z."/>
            <person name="Souvorov A."/>
            <person name="Sung W."/>
            <person name="Tang Z."/>
            <person name="Tsuchiya D."/>
            <person name="Tu H."/>
            <person name="Vos H."/>
            <person name="Wang M."/>
            <person name="Wolf Y.I."/>
            <person name="Yamagata H."/>
            <person name="Yamada T."/>
            <person name="Ye Y."/>
            <person name="Shaw J.R."/>
            <person name="Andrews J."/>
            <person name="Crease T.J."/>
            <person name="Tang H."/>
            <person name="Lucas S.M."/>
            <person name="Robertson H.M."/>
            <person name="Bork P."/>
            <person name="Koonin E.V."/>
            <person name="Zdobnov E.M."/>
            <person name="Grigoriev I.V."/>
            <person name="Lynch M."/>
            <person name="Boore J.L."/>
        </authorList>
    </citation>
    <scope>NUCLEOTIDE SEQUENCE [LARGE SCALE GENOMIC DNA]</scope>
</reference>
<dbReference type="InParanoid" id="E9G2Y0"/>
<accession>E9G2Y0</accession>
<evidence type="ECO:0000313" key="1">
    <source>
        <dbReference type="EMBL" id="EFX86427.1"/>
    </source>
</evidence>
<dbReference type="KEGG" id="dpx:DAPPUDRAFT_313135"/>
<name>E9G2Y0_DAPPU</name>
<dbReference type="AlphaFoldDB" id="E9G2Y0"/>
<proteinExistence type="predicted"/>
<sequence length="84" mass="9665">MFVECTTVSTAVEKATQLRDRVPVSENVHEECEVYLVHLPDLLDESQIPYRIRHPNDKELFVTSPEIASRPPVSIYNAVFFMES</sequence>
<dbReference type="Proteomes" id="UP000000305">
    <property type="component" value="Unassembled WGS sequence"/>
</dbReference>
<gene>
    <name evidence="1" type="ORF">DAPPUDRAFT_313135</name>
</gene>
<evidence type="ECO:0000313" key="2">
    <source>
        <dbReference type="Proteomes" id="UP000000305"/>
    </source>
</evidence>
<protein>
    <submittedName>
        <fullName evidence="1">Uncharacterized protein</fullName>
    </submittedName>
</protein>
<dbReference type="EMBL" id="GL732530">
    <property type="protein sequence ID" value="EFX86427.1"/>
    <property type="molecule type" value="Genomic_DNA"/>
</dbReference>
<dbReference type="HOGENOM" id="CLU_2529747_0_0_1"/>
<organism evidence="1 2">
    <name type="scientific">Daphnia pulex</name>
    <name type="common">Water flea</name>
    <dbReference type="NCBI Taxonomy" id="6669"/>
    <lineage>
        <taxon>Eukaryota</taxon>
        <taxon>Metazoa</taxon>
        <taxon>Ecdysozoa</taxon>
        <taxon>Arthropoda</taxon>
        <taxon>Crustacea</taxon>
        <taxon>Branchiopoda</taxon>
        <taxon>Diplostraca</taxon>
        <taxon>Cladocera</taxon>
        <taxon>Anomopoda</taxon>
        <taxon>Daphniidae</taxon>
        <taxon>Daphnia</taxon>
    </lineage>
</organism>
<keyword evidence="2" id="KW-1185">Reference proteome</keyword>